<feature type="active site" description="Charge relay system" evidence="5">
    <location>
        <position position="373"/>
    </location>
</feature>
<reference evidence="9" key="1">
    <citation type="submission" date="2021-01" db="EMBL/GenBank/DDBJ databases">
        <title>Paracoccus amoyensis sp. nov., isolated from the surface seawater along the coast of Xiamen Island, China.</title>
        <authorList>
            <person name="Lyu L."/>
        </authorList>
    </citation>
    <scope>NUCLEOTIDE SEQUENCE</scope>
    <source>
        <strain evidence="9">MJ17</strain>
    </source>
</reference>
<organism evidence="9 10">
    <name type="scientific">Paracoccus caeni</name>
    <dbReference type="NCBI Taxonomy" id="657651"/>
    <lineage>
        <taxon>Bacteria</taxon>
        <taxon>Pseudomonadati</taxon>
        <taxon>Pseudomonadota</taxon>
        <taxon>Alphaproteobacteria</taxon>
        <taxon>Rhodobacterales</taxon>
        <taxon>Paracoccaceae</taxon>
        <taxon>Paracoccus</taxon>
    </lineage>
</organism>
<dbReference type="CDD" id="cd05561">
    <property type="entry name" value="Peptidases_S8_4"/>
    <property type="match status" value="1"/>
</dbReference>
<dbReference type="InterPro" id="IPR036852">
    <property type="entry name" value="Peptidase_S8/S53_dom_sf"/>
</dbReference>
<dbReference type="Gene3D" id="3.40.50.200">
    <property type="entry name" value="Peptidase S8/S53 domain"/>
    <property type="match status" value="1"/>
</dbReference>
<evidence type="ECO:0000256" key="6">
    <source>
        <dbReference type="RuleBase" id="RU003355"/>
    </source>
</evidence>
<dbReference type="PROSITE" id="PS00136">
    <property type="entry name" value="SUBTILASE_ASP"/>
    <property type="match status" value="1"/>
</dbReference>
<dbReference type="GO" id="GO:0004252">
    <property type="term" value="F:serine-type endopeptidase activity"/>
    <property type="evidence" value="ECO:0007669"/>
    <property type="project" value="UniProtKB-UniRule"/>
</dbReference>
<evidence type="ECO:0000313" key="9">
    <source>
        <dbReference type="EMBL" id="MBK4214978.1"/>
    </source>
</evidence>
<dbReference type="InterPro" id="IPR022398">
    <property type="entry name" value="Peptidase_S8_His-AS"/>
</dbReference>
<feature type="domain" description="Peptidase S8/S53" evidence="8">
    <location>
        <begin position="179"/>
        <end position="421"/>
    </location>
</feature>
<keyword evidence="4 5" id="KW-0720">Serine protease</keyword>
<proteinExistence type="inferred from homology"/>
<dbReference type="PROSITE" id="PS51892">
    <property type="entry name" value="SUBTILASE"/>
    <property type="match status" value="1"/>
</dbReference>
<dbReference type="PROSITE" id="PS00138">
    <property type="entry name" value="SUBTILASE_SER"/>
    <property type="match status" value="1"/>
</dbReference>
<dbReference type="PRINTS" id="PR00723">
    <property type="entry name" value="SUBTILISIN"/>
</dbReference>
<dbReference type="Pfam" id="PF00082">
    <property type="entry name" value="Peptidase_S8"/>
    <property type="match status" value="1"/>
</dbReference>
<evidence type="ECO:0000259" key="8">
    <source>
        <dbReference type="Pfam" id="PF00082"/>
    </source>
</evidence>
<protein>
    <submittedName>
        <fullName evidence="9">S8 family serine peptidase</fullName>
    </submittedName>
</protein>
<evidence type="ECO:0000256" key="1">
    <source>
        <dbReference type="ARBA" id="ARBA00011073"/>
    </source>
</evidence>
<dbReference type="PROSITE" id="PS00137">
    <property type="entry name" value="SUBTILASE_HIS"/>
    <property type="match status" value="1"/>
</dbReference>
<feature type="active site" description="Charge relay system" evidence="5">
    <location>
        <position position="185"/>
    </location>
</feature>
<dbReference type="Proteomes" id="UP000640485">
    <property type="component" value="Unassembled WGS sequence"/>
</dbReference>
<feature type="active site" description="Charge relay system" evidence="5">
    <location>
        <position position="218"/>
    </location>
</feature>
<evidence type="ECO:0000256" key="7">
    <source>
        <dbReference type="SAM" id="MobiDB-lite"/>
    </source>
</evidence>
<evidence type="ECO:0000256" key="2">
    <source>
        <dbReference type="ARBA" id="ARBA00022670"/>
    </source>
</evidence>
<keyword evidence="10" id="KW-1185">Reference proteome</keyword>
<dbReference type="PANTHER" id="PTHR43806">
    <property type="entry name" value="PEPTIDASE S8"/>
    <property type="match status" value="1"/>
</dbReference>
<dbReference type="AlphaFoldDB" id="A0A934SIB6"/>
<gene>
    <name evidence="9" type="ORF">JJJ17_03450</name>
</gene>
<dbReference type="GO" id="GO:0006508">
    <property type="term" value="P:proteolysis"/>
    <property type="evidence" value="ECO:0007669"/>
    <property type="project" value="UniProtKB-KW"/>
</dbReference>
<evidence type="ECO:0000256" key="5">
    <source>
        <dbReference type="PROSITE-ProRule" id="PRU01240"/>
    </source>
</evidence>
<dbReference type="InterPro" id="IPR000209">
    <property type="entry name" value="Peptidase_S8/S53_dom"/>
</dbReference>
<dbReference type="PANTHER" id="PTHR43806:SF11">
    <property type="entry name" value="CEREVISIN-RELATED"/>
    <property type="match status" value="1"/>
</dbReference>
<evidence type="ECO:0000256" key="3">
    <source>
        <dbReference type="ARBA" id="ARBA00022801"/>
    </source>
</evidence>
<keyword evidence="2 5" id="KW-0645">Protease</keyword>
<comment type="similarity">
    <text evidence="1 5 6">Belongs to the peptidase S8 family.</text>
</comment>
<evidence type="ECO:0000256" key="4">
    <source>
        <dbReference type="ARBA" id="ARBA00022825"/>
    </source>
</evidence>
<feature type="region of interest" description="Disordered" evidence="7">
    <location>
        <begin position="429"/>
        <end position="449"/>
    </location>
</feature>
<sequence>MLLTEPGIGPHGPELGRAAYADDDDDGPRGLLRGFGLRIGGDDDDDDDGPTVRRQIRVPAPAPTPAPARVAAPLPQRAPDEVLVRGLSDDELAGLEQQGFSVIQRRDLTSGQPLFRLRKPDELDLPAARQLVRELDSPESTDFNHYYRSEQGEACQGADCPARQMIAWPAGGGGCGAMPLIGMVDTGLNADHAALSGANIKVHHIDPGENGAPSDLLHGTAVASLLVGDSDSRSPGLVPEARLIAVDAFHRDGSDQRADAFGLVEALDYLQAQDVRIVNLSLAGPQNTALRRQIRLMHEDGILIVAAAGNNGPSARPAYPAAYDRVVAVTAVDRRGEVYRRANRGKHIDLAAPGVEVWTAASISGARTKTGTSYAAPFVTAAAALILQAQPDLEIGELRKLLSENARDLGEAGRDDIFGQGLLTPPEVCGRSGDESLAPTLVRDGAGAP</sequence>
<dbReference type="EMBL" id="JAEPRQ010000001">
    <property type="protein sequence ID" value="MBK4214978.1"/>
    <property type="molecule type" value="Genomic_DNA"/>
</dbReference>
<dbReference type="InterPro" id="IPR023827">
    <property type="entry name" value="Peptidase_S8_Asp-AS"/>
</dbReference>
<feature type="region of interest" description="Disordered" evidence="7">
    <location>
        <begin position="1"/>
        <end position="53"/>
    </location>
</feature>
<dbReference type="InterPro" id="IPR023828">
    <property type="entry name" value="Peptidase_S8_Ser-AS"/>
</dbReference>
<comment type="caution">
    <text evidence="9">The sequence shown here is derived from an EMBL/GenBank/DDBJ whole genome shotgun (WGS) entry which is preliminary data.</text>
</comment>
<accession>A0A934SIB6</accession>
<keyword evidence="3 5" id="KW-0378">Hydrolase</keyword>
<dbReference type="SUPFAM" id="SSF52743">
    <property type="entry name" value="Subtilisin-like"/>
    <property type="match status" value="1"/>
</dbReference>
<dbReference type="InterPro" id="IPR015500">
    <property type="entry name" value="Peptidase_S8_subtilisin-rel"/>
</dbReference>
<evidence type="ECO:0000313" key="10">
    <source>
        <dbReference type="Proteomes" id="UP000640485"/>
    </source>
</evidence>
<dbReference type="InterPro" id="IPR050131">
    <property type="entry name" value="Peptidase_S8_subtilisin-like"/>
</dbReference>
<name>A0A934SIB6_9RHOB</name>